<sequence length="335" mass="37818">MEDEDEDEDVVTENFGNSTTSKFVSSDDLRVTTTSSPRRDLPSSRKVSESMTHKADNAHSVDEETNASPFEDEQLILGGLHQNSKSRQNLYLRGDEDLEEVIMKLSAYPSNIRRAPVRDINLKEQKSDKNADETDDVKEKLTKKETLKIKEKDGEKTYIPTGFTPISMPEMMVFENHHKDDLILEDITKVEYNVDESKMQNNTESEDSVEDKQSDLTKNLVLVNSKSFIGGRGTTLKEEINTLKNFATVVHHTKEPSTTRYDPAAFYHTPHPKPAKKEKLLTFCTKDVALRDSRNMVVACGGQDDIWLPTRCPQGSECFIAQDSSYRLCCPVSAG</sequence>
<dbReference type="EMBL" id="KN716485">
    <property type="protein sequence ID" value="KJH44283.1"/>
    <property type="molecule type" value="Genomic_DNA"/>
</dbReference>
<protein>
    <submittedName>
        <fullName evidence="2">Uncharacterized protein</fullName>
    </submittedName>
</protein>
<keyword evidence="3" id="KW-1185">Reference proteome</keyword>
<dbReference type="Proteomes" id="UP000053766">
    <property type="component" value="Unassembled WGS sequence"/>
</dbReference>
<dbReference type="OrthoDB" id="5873432at2759"/>
<feature type="compositionally biased region" description="Basic and acidic residues" evidence="1">
    <location>
        <begin position="37"/>
        <end position="62"/>
    </location>
</feature>
<feature type="region of interest" description="Disordered" evidence="1">
    <location>
        <begin position="1"/>
        <end position="74"/>
    </location>
</feature>
<dbReference type="AlphaFoldDB" id="A0A0D8XI65"/>
<proteinExistence type="predicted"/>
<accession>A0A0D8XI65</accession>
<gene>
    <name evidence="2" type="ORF">DICVIV_09680</name>
</gene>
<evidence type="ECO:0000313" key="2">
    <source>
        <dbReference type="EMBL" id="KJH44283.1"/>
    </source>
</evidence>
<reference evidence="3" key="2">
    <citation type="journal article" date="2016" name="Sci. Rep.">
        <title>Dictyocaulus viviparus genome, variome and transcriptome elucidate lungworm biology and support future intervention.</title>
        <authorList>
            <person name="McNulty S.N."/>
            <person name="Strube C."/>
            <person name="Rosa B.A."/>
            <person name="Martin J.C."/>
            <person name="Tyagi R."/>
            <person name="Choi Y.J."/>
            <person name="Wang Q."/>
            <person name="Hallsworth Pepin K."/>
            <person name="Zhang X."/>
            <person name="Ozersky P."/>
            <person name="Wilson R.K."/>
            <person name="Sternberg P.W."/>
            <person name="Gasser R.B."/>
            <person name="Mitreva M."/>
        </authorList>
    </citation>
    <scope>NUCLEOTIDE SEQUENCE [LARGE SCALE GENOMIC DNA]</scope>
    <source>
        <strain evidence="3">HannoverDv2000</strain>
    </source>
</reference>
<organism evidence="2 3">
    <name type="scientific">Dictyocaulus viviparus</name>
    <name type="common">Bovine lungworm</name>
    <dbReference type="NCBI Taxonomy" id="29172"/>
    <lineage>
        <taxon>Eukaryota</taxon>
        <taxon>Metazoa</taxon>
        <taxon>Ecdysozoa</taxon>
        <taxon>Nematoda</taxon>
        <taxon>Chromadorea</taxon>
        <taxon>Rhabditida</taxon>
        <taxon>Rhabditina</taxon>
        <taxon>Rhabditomorpha</taxon>
        <taxon>Strongyloidea</taxon>
        <taxon>Metastrongylidae</taxon>
        <taxon>Dictyocaulus</taxon>
    </lineage>
</organism>
<evidence type="ECO:0000256" key="1">
    <source>
        <dbReference type="SAM" id="MobiDB-lite"/>
    </source>
</evidence>
<feature type="compositionally biased region" description="Acidic residues" evidence="1">
    <location>
        <begin position="1"/>
        <end position="11"/>
    </location>
</feature>
<name>A0A0D8XI65_DICVI</name>
<evidence type="ECO:0000313" key="3">
    <source>
        <dbReference type="Proteomes" id="UP000053766"/>
    </source>
</evidence>
<reference evidence="2 3" key="1">
    <citation type="submission" date="2013-11" db="EMBL/GenBank/DDBJ databases">
        <title>Draft genome of the bovine lungworm Dictyocaulus viviparus.</title>
        <authorList>
            <person name="Mitreva M."/>
        </authorList>
    </citation>
    <scope>NUCLEOTIDE SEQUENCE [LARGE SCALE GENOMIC DNA]</scope>
    <source>
        <strain evidence="2 3">HannoverDv2000</strain>
    </source>
</reference>
<feature type="compositionally biased region" description="Polar residues" evidence="1">
    <location>
        <begin position="14"/>
        <end position="24"/>
    </location>
</feature>